<evidence type="ECO:0000313" key="1">
    <source>
        <dbReference type="EMBL" id="AUW30932.1"/>
    </source>
</evidence>
<accession>A0A2K9YDL6</accession>
<sequence length="353" mass="40308">MLQSWSTTLYWPGKASEMVNVPGERMRICFAEQGQSARGPAYVILVEELRDFCVGLSTFTDSAGQYRLKGTEARVTIRQPLAPDNPRARAERERSLLLPLAKLRFLEKVVIQGVKPTVESLYATQMTRQCFDPKLIKYTIEELICSGDSARNIGHFGVANAYYNRASDYFHHFAKHERQVFEHPADPLAFEFKILQHRALNWIEDENFHDALEVANLALHVAMQLFEIDAPTAGPPTDVRGRITKGALRQWKCNAIKDAAGRYGQRIKCEDVGRCYYYKSITEHVLGGDEATEEAEEDKFTAIGCCVVSETVTEEENVPKELLELDMRTMKRLMDENSEDDEWEDEEEWVEEG</sequence>
<reference evidence="1" key="1">
    <citation type="submission" date="2017-12" db="EMBL/GenBank/DDBJ databases">
        <title>Genome Sequencing Reveals a Rich Biosynthetic Potential.</title>
        <authorList>
            <person name="Bertrand R.L."/>
            <person name="Abdel-Hameed M.E."/>
            <person name="Sorensen J.L."/>
        </authorList>
    </citation>
    <scope>NUCLEOTIDE SEQUENCE</scope>
</reference>
<protein>
    <submittedName>
        <fullName evidence="1">Uncharacterized protein</fullName>
    </submittedName>
</protein>
<dbReference type="EMBL" id="MG777483">
    <property type="protein sequence ID" value="AUW30932.1"/>
    <property type="molecule type" value="Genomic_DNA"/>
</dbReference>
<dbReference type="AlphaFoldDB" id="A0A2K9YDL6"/>
<organism evidence="1">
    <name type="scientific">Cladonia uncialis subsp. uncialis</name>
    <dbReference type="NCBI Taxonomy" id="180999"/>
    <lineage>
        <taxon>Eukaryota</taxon>
        <taxon>Fungi</taxon>
        <taxon>Dikarya</taxon>
        <taxon>Ascomycota</taxon>
        <taxon>Pezizomycotina</taxon>
        <taxon>Lecanoromycetes</taxon>
        <taxon>OSLEUM clade</taxon>
        <taxon>Lecanoromycetidae</taxon>
        <taxon>Lecanorales</taxon>
        <taxon>Lecanorineae</taxon>
        <taxon>Cladoniaceae</taxon>
        <taxon>Cladonia</taxon>
    </lineage>
</organism>
<name>A0A2K9YDL6_CLAUC</name>
<proteinExistence type="predicted"/>